<feature type="domain" description="PLAT" evidence="3">
    <location>
        <begin position="319"/>
        <end position="438"/>
    </location>
</feature>
<feature type="region of interest" description="Disordered" evidence="2">
    <location>
        <begin position="828"/>
        <end position="862"/>
    </location>
</feature>
<dbReference type="Gene3D" id="2.60.60.20">
    <property type="entry name" value="PLAT/LH2 domain"/>
    <property type="match status" value="3"/>
</dbReference>
<comment type="caution">
    <text evidence="1">Lacks conserved residue(s) required for the propagation of feature annotation.</text>
</comment>
<evidence type="ECO:0000313" key="5">
    <source>
        <dbReference type="Proteomes" id="UP001208570"/>
    </source>
</evidence>
<feature type="region of interest" description="Disordered" evidence="2">
    <location>
        <begin position="304"/>
        <end position="334"/>
    </location>
</feature>
<dbReference type="PANTHER" id="PTHR45901:SF7">
    <property type="entry name" value="OXYGEN-REGULATED PROTEIN 1"/>
    <property type="match status" value="1"/>
</dbReference>
<dbReference type="CDD" id="cd01756">
    <property type="entry name" value="PLAT_repeat"/>
    <property type="match status" value="3"/>
</dbReference>
<evidence type="ECO:0000256" key="2">
    <source>
        <dbReference type="SAM" id="MobiDB-lite"/>
    </source>
</evidence>
<evidence type="ECO:0000256" key="1">
    <source>
        <dbReference type="PROSITE-ProRule" id="PRU00152"/>
    </source>
</evidence>
<dbReference type="PANTHER" id="PTHR45901">
    <property type="entry name" value="PROTEIN CBG12474"/>
    <property type="match status" value="1"/>
</dbReference>
<dbReference type="Gene3D" id="2.40.180.10">
    <property type="entry name" value="Catalase core domain"/>
    <property type="match status" value="3"/>
</dbReference>
<feature type="region of interest" description="Disordered" evidence="2">
    <location>
        <begin position="431"/>
        <end position="453"/>
    </location>
</feature>
<dbReference type="SUPFAM" id="SSF49723">
    <property type="entry name" value="Lipase/lipooxygenase domain (PLAT/LH2 domain)"/>
    <property type="match status" value="6"/>
</dbReference>
<dbReference type="InterPro" id="IPR036392">
    <property type="entry name" value="PLAT/LH2_dom_sf"/>
</dbReference>
<feature type="domain" description="PLAT" evidence="3">
    <location>
        <begin position="584"/>
        <end position="702"/>
    </location>
</feature>
<dbReference type="Proteomes" id="UP001208570">
    <property type="component" value="Unassembled WGS sequence"/>
</dbReference>
<reference evidence="4" key="1">
    <citation type="journal article" date="2023" name="Mol. Biol. Evol.">
        <title>Third-Generation Sequencing Reveals the Adaptive Role of the Epigenome in Three Deep-Sea Polychaetes.</title>
        <authorList>
            <person name="Perez M."/>
            <person name="Aroh O."/>
            <person name="Sun Y."/>
            <person name="Lan Y."/>
            <person name="Juniper S.K."/>
            <person name="Young C.R."/>
            <person name="Angers B."/>
            <person name="Qian P.Y."/>
        </authorList>
    </citation>
    <scope>NUCLEOTIDE SEQUENCE</scope>
    <source>
        <strain evidence="4">P08H-3</strain>
    </source>
</reference>
<feature type="domain" description="PLAT" evidence="3">
    <location>
        <begin position="166"/>
        <end position="285"/>
    </location>
</feature>
<comment type="caution">
    <text evidence="4">The sequence shown here is derived from an EMBL/GenBank/DDBJ whole genome shotgun (WGS) entry which is preliminary data.</text>
</comment>
<feature type="domain" description="PLAT" evidence="3">
    <location>
        <begin position="716"/>
        <end position="833"/>
    </location>
</feature>
<sequence>DPGNTKLIIILPRFRWLDEGEDDGLIERDLTLEKDTPWKAYVTTGKDKKASTKARVVMVLYGEGDKTEEIPLGDGSKKYFKPGAIDEFEVMVPSGLGEPYKVRIGFTEEDQDQRPAWFLDKVVLEEQSENKEYEFIYNDWVKVTDDEDGWTEIPLEENTDIKLPVRTYKLEVYTGDQDHAGTDANVYLILHGERGDTGKRKLKRSNNRDKFEEGQCDIFELKAVDLGDLKKITVGHDGKGPGSGWFLDKVHVIEDHKDENSVTIFKCDQWLDEDDGDGLTERVLEPVKDDFTWKVWTVTGSDANAKEKSDADSKSKKKKSKKANKKDANYMKSEPPSGEVVIVVYGTKGKTEEIPLVNEKDNNFTEGQTDEFDITIPQNLGQVYKVRVGYGEDSSKHESWFLHTLILSCMKDKNEYTFELKDHLLKNDDADGWREIPVKPNTDDDEDEDKKQEPLQAYMYKVDVYTGIEKYSGTDANVYMTIYGTRGDTGKRKLLKSDNKDKFDEGQKDRFEIQAVDLGELRKLVVGHDGRGAGSGWFLEKIAVHNPKDETKQWDFPCNKWLDEDKDDGAIERELLVDDVIEDGEWRVFITTSNKANSDTDSQVFLTVFGDKGNSGPLPLGAPGGSFFQSGETDEFDIVLKPEDIGKIWKIRLEHDNRYEGCGWHAEQVVLENKKTSQTLTFPVNRWMDEDEEDGDIVREIAADWPEEEGDPPPATKYTIQTVTGSEFGAGTDAKVYITLYGKLGDSGRRRLNISDHKNKFEKGQTDTFSLEAIGLGPLEKVVIGHDQQGPGSGWYLDKVIVKEEDDGPEMIFPCDRWLDMDEDDHKTERELYLNGEPPEKNDDDADDDDDGDDEDDDGGNN</sequence>
<feature type="compositionally biased region" description="Basic and acidic residues" evidence="2">
    <location>
        <begin position="304"/>
        <end position="314"/>
    </location>
</feature>
<dbReference type="InterPro" id="IPR052970">
    <property type="entry name" value="Inner_ear_hair_cell_LOXHD"/>
</dbReference>
<gene>
    <name evidence="4" type="ORF">LSH36_591g01149</name>
</gene>
<dbReference type="PROSITE" id="PS50095">
    <property type="entry name" value="PLAT"/>
    <property type="match status" value="6"/>
</dbReference>
<proteinExistence type="predicted"/>
<evidence type="ECO:0000313" key="4">
    <source>
        <dbReference type="EMBL" id="KAK2146661.1"/>
    </source>
</evidence>
<feature type="compositionally biased region" description="Basic residues" evidence="2">
    <location>
        <begin position="315"/>
        <end position="324"/>
    </location>
</feature>
<dbReference type="InterPro" id="IPR001024">
    <property type="entry name" value="PLAT/LH2_dom"/>
</dbReference>
<name>A0AAD9J5Z2_9ANNE</name>
<dbReference type="AlphaFoldDB" id="A0AAD9J5Z2"/>
<dbReference type="SMART" id="SM00308">
    <property type="entry name" value="LH2"/>
    <property type="match status" value="5"/>
</dbReference>
<feature type="domain" description="PLAT" evidence="3">
    <location>
        <begin position="36"/>
        <end position="155"/>
    </location>
</feature>
<feature type="non-terminal residue" evidence="4">
    <location>
        <position position="862"/>
    </location>
</feature>
<feature type="domain" description="PLAT" evidence="3">
    <location>
        <begin position="458"/>
        <end position="576"/>
    </location>
</feature>
<accession>A0AAD9J5Z2</accession>
<dbReference type="EMBL" id="JAODUP010000591">
    <property type="protein sequence ID" value="KAK2146661.1"/>
    <property type="molecule type" value="Genomic_DNA"/>
</dbReference>
<protein>
    <recommendedName>
        <fullName evidence="3">PLAT domain-containing protein</fullName>
    </recommendedName>
</protein>
<feature type="compositionally biased region" description="Acidic residues" evidence="2">
    <location>
        <begin position="842"/>
        <end position="862"/>
    </location>
</feature>
<evidence type="ECO:0000259" key="3">
    <source>
        <dbReference type="PROSITE" id="PS50095"/>
    </source>
</evidence>
<keyword evidence="5" id="KW-1185">Reference proteome</keyword>
<organism evidence="4 5">
    <name type="scientific">Paralvinella palmiformis</name>
    <dbReference type="NCBI Taxonomy" id="53620"/>
    <lineage>
        <taxon>Eukaryota</taxon>
        <taxon>Metazoa</taxon>
        <taxon>Spiralia</taxon>
        <taxon>Lophotrochozoa</taxon>
        <taxon>Annelida</taxon>
        <taxon>Polychaeta</taxon>
        <taxon>Sedentaria</taxon>
        <taxon>Canalipalpata</taxon>
        <taxon>Terebellida</taxon>
        <taxon>Terebelliformia</taxon>
        <taxon>Alvinellidae</taxon>
        <taxon>Paralvinella</taxon>
    </lineage>
</organism>
<dbReference type="Pfam" id="PF01477">
    <property type="entry name" value="PLAT"/>
    <property type="match status" value="6"/>
</dbReference>